<proteinExistence type="predicted"/>
<name>A0ACC3AFH5_9EURO</name>
<reference evidence="1" key="1">
    <citation type="submission" date="2022-10" db="EMBL/GenBank/DDBJ databases">
        <title>Culturing micro-colonial fungi from biological soil crusts in the Mojave desert and describing Neophaeococcomyces mojavensis, and introducing the new genera and species Taxawa tesnikishii.</title>
        <authorList>
            <person name="Kurbessoian T."/>
            <person name="Stajich J.E."/>
        </authorList>
    </citation>
    <scope>NUCLEOTIDE SEQUENCE</scope>
    <source>
        <strain evidence="1">JES_112</strain>
    </source>
</reference>
<evidence type="ECO:0000313" key="2">
    <source>
        <dbReference type="Proteomes" id="UP001172386"/>
    </source>
</evidence>
<dbReference type="Proteomes" id="UP001172386">
    <property type="component" value="Unassembled WGS sequence"/>
</dbReference>
<protein>
    <submittedName>
        <fullName evidence="1">Uncharacterized protein</fullName>
    </submittedName>
</protein>
<gene>
    <name evidence="1" type="ORF">H2198_001957</name>
</gene>
<sequence>MRKKVPLLRFDISGYGTIVFSDWKRVMGSQDNTAGITHVLMNVLIGRTSREVIEIQTVMAPFAVTVTKVIEIRRLNSGVVVRHEGDWQAASVGRNFYKNAAIITHPGVIRGVTDVRNITDVGKPAPLNDVPLKVGQVRFDCNIEVVDRGVIRTIPGVQLDGYVFLTGDRGEDLSNPQGSDWYASTLRQLDLGGHIDAVVQIGTSGQKTRLTSITVKPTSDPASGKQVAVVAAMGTPIFPGSGQWSFARIQNNDNANQPIVHGAASHRVLFAAPEIPFVQDAANAGFGVARTWVADSLALGKSASIFPNLHDCLPGFTPNLPTTPKQLLGIVADEGYKFAVPHLPLPDAERLIKNDAGVQVVAQAIKDGSGLFDDAKSLSKDVLDAKSSINVAIDTVSNISKLDVTNIHMVTKTIDATTKAVKDADVQKIGGLLGADPDLPDMPGIPKAVEEVKHVFGSALAQIQKAISFLESLKFLPHFKVSMTNEWAMTISTSMNRDGLLAKMPSPTKEAAGRIIESFEFLISASISLAAFLLKMHISTTIKIPTGVGPIVAIGSGSFDVALGTAGVQVLLELGFGIGVDLTVGPFSASASYTQSQSVLVTAGMFGLGITAVMRAHVDLVVASADLYLETKLLVVGGTCEETKHNSHGGTKIWAYARIKIALHVSIFWICNIRYEEEAHWDSNLNGGQCALNDMSDLVPH</sequence>
<organism evidence="1 2">
    <name type="scientific">Neophaeococcomyces mojaviensis</name>
    <dbReference type="NCBI Taxonomy" id="3383035"/>
    <lineage>
        <taxon>Eukaryota</taxon>
        <taxon>Fungi</taxon>
        <taxon>Dikarya</taxon>
        <taxon>Ascomycota</taxon>
        <taxon>Pezizomycotina</taxon>
        <taxon>Eurotiomycetes</taxon>
        <taxon>Chaetothyriomycetidae</taxon>
        <taxon>Chaetothyriales</taxon>
        <taxon>Chaetothyriales incertae sedis</taxon>
        <taxon>Neophaeococcomyces</taxon>
    </lineage>
</organism>
<keyword evidence="2" id="KW-1185">Reference proteome</keyword>
<evidence type="ECO:0000313" key="1">
    <source>
        <dbReference type="EMBL" id="KAJ9661389.1"/>
    </source>
</evidence>
<dbReference type="EMBL" id="JAPDRQ010000023">
    <property type="protein sequence ID" value="KAJ9661389.1"/>
    <property type="molecule type" value="Genomic_DNA"/>
</dbReference>
<comment type="caution">
    <text evidence="1">The sequence shown here is derived from an EMBL/GenBank/DDBJ whole genome shotgun (WGS) entry which is preliminary data.</text>
</comment>
<accession>A0ACC3AFH5</accession>